<dbReference type="InterPro" id="IPR009057">
    <property type="entry name" value="Homeodomain-like_sf"/>
</dbReference>
<dbReference type="InterPro" id="IPR005540">
    <property type="entry name" value="KNOX1"/>
</dbReference>
<evidence type="ECO:0000256" key="3">
    <source>
        <dbReference type="ARBA" id="ARBA00023155"/>
    </source>
</evidence>
<dbReference type="Pfam" id="PF03790">
    <property type="entry name" value="KNOX1"/>
    <property type="match status" value="1"/>
</dbReference>
<dbReference type="Pfam" id="PF03789">
    <property type="entry name" value="ELK"/>
    <property type="match status" value="1"/>
</dbReference>
<proteinExistence type="inferred from homology"/>
<dbReference type="InterPro" id="IPR005539">
    <property type="entry name" value="ELK_dom"/>
</dbReference>
<dbReference type="SMART" id="SM00389">
    <property type="entry name" value="HOX"/>
    <property type="match status" value="1"/>
</dbReference>
<feature type="domain" description="Homeobox" evidence="8">
    <location>
        <begin position="194"/>
        <end position="257"/>
    </location>
</feature>
<reference evidence="10" key="1">
    <citation type="submission" date="2020-07" db="EMBL/GenBank/DDBJ databases">
        <authorList>
            <person name="Lin J."/>
        </authorList>
    </citation>
    <scope>NUCLEOTIDE SEQUENCE</scope>
</reference>
<feature type="region of interest" description="Disordered" evidence="7">
    <location>
        <begin position="149"/>
        <end position="168"/>
    </location>
</feature>
<dbReference type="SUPFAM" id="SSF46689">
    <property type="entry name" value="Homeodomain-like"/>
    <property type="match status" value="1"/>
</dbReference>
<dbReference type="InterPro" id="IPR008422">
    <property type="entry name" value="KN_HD"/>
</dbReference>
<dbReference type="SMART" id="SM01188">
    <property type="entry name" value="ELK"/>
    <property type="match status" value="1"/>
</dbReference>
<sequence>MEEEMMYGMMMQRAAADDLHGLIAAAGAGGGGGGFRSAAAERDGGEGEEEEEDIMEEMEETAMGEVKARIASHPRYPTLLRAYIDCQKVGAPPEIASFLEEIRRENDAAAAARSAVSGRLLPGADPELDEFMLSLFLNEINEADEAAAGSLEEELSGGETQAHESSHLKNEYRDLKDKLLRKYSGYFRSLKQEFSKKKKKGKLPKEARQKLLDWWTAHYKWPYPTEADKIALAESTGLDQRQINNWFINQRKRHWKPSESMQFAVMDSLSSPFYMND</sequence>
<keyword evidence="2 5" id="KW-0238">DNA-binding</keyword>
<comment type="similarity">
    <text evidence="6">Belongs to the TALE/KNOX homeobox family.</text>
</comment>
<accession>A0A6V7Q628</accession>
<dbReference type="EMBL" id="LR862133">
    <property type="protein sequence ID" value="CAD1838367.1"/>
    <property type="molecule type" value="Genomic_DNA"/>
</dbReference>
<dbReference type="InterPro" id="IPR017970">
    <property type="entry name" value="Homeobox_CS"/>
</dbReference>
<dbReference type="PROSITE" id="PS50071">
    <property type="entry name" value="HOMEOBOX_2"/>
    <property type="match status" value="1"/>
</dbReference>
<dbReference type="CDD" id="cd00086">
    <property type="entry name" value="homeodomain"/>
    <property type="match status" value="1"/>
</dbReference>
<evidence type="ECO:0000256" key="5">
    <source>
        <dbReference type="PROSITE-ProRule" id="PRU00108"/>
    </source>
</evidence>
<dbReference type="PANTHER" id="PTHR11850">
    <property type="entry name" value="HOMEOBOX PROTEIN TRANSCRIPTION FACTORS"/>
    <property type="match status" value="1"/>
</dbReference>
<gene>
    <name evidence="10" type="ORF">CB5_LOCUS21578</name>
</gene>
<feature type="DNA-binding region" description="Homeobox; TALE-type" evidence="5">
    <location>
        <begin position="195"/>
        <end position="258"/>
    </location>
</feature>
<evidence type="ECO:0000256" key="2">
    <source>
        <dbReference type="ARBA" id="ARBA00023125"/>
    </source>
</evidence>
<evidence type="ECO:0000256" key="4">
    <source>
        <dbReference type="ARBA" id="ARBA00023242"/>
    </source>
</evidence>
<evidence type="ECO:0000259" key="8">
    <source>
        <dbReference type="PROSITE" id="PS50071"/>
    </source>
</evidence>
<protein>
    <recommendedName>
        <fullName evidence="11">Homeobox protein knotted-1-like 6</fullName>
    </recommendedName>
</protein>
<comment type="subcellular location">
    <subcellularLocation>
        <location evidence="1 5">Nucleus</location>
    </subcellularLocation>
</comment>
<dbReference type="SMART" id="SM01255">
    <property type="entry name" value="KNOX1"/>
    <property type="match status" value="1"/>
</dbReference>
<keyword evidence="4 5" id="KW-0539">Nucleus</keyword>
<keyword evidence="3 5" id="KW-0371">Homeobox</keyword>
<feature type="region of interest" description="Disordered" evidence="7">
    <location>
        <begin position="29"/>
        <end position="51"/>
    </location>
</feature>
<dbReference type="InterPro" id="IPR001356">
    <property type="entry name" value="HD"/>
</dbReference>
<evidence type="ECO:0008006" key="11">
    <source>
        <dbReference type="Google" id="ProtNLM"/>
    </source>
</evidence>
<organism evidence="10">
    <name type="scientific">Ananas comosus var. bracteatus</name>
    <name type="common">red pineapple</name>
    <dbReference type="NCBI Taxonomy" id="296719"/>
    <lineage>
        <taxon>Eukaryota</taxon>
        <taxon>Viridiplantae</taxon>
        <taxon>Streptophyta</taxon>
        <taxon>Embryophyta</taxon>
        <taxon>Tracheophyta</taxon>
        <taxon>Spermatophyta</taxon>
        <taxon>Magnoliopsida</taxon>
        <taxon>Liliopsida</taxon>
        <taxon>Poales</taxon>
        <taxon>Bromeliaceae</taxon>
        <taxon>Bromelioideae</taxon>
        <taxon>Ananas</taxon>
    </lineage>
</organism>
<dbReference type="FunFam" id="1.10.10.60:FF:000076">
    <property type="entry name" value="Homeobox protein knotted-1-like 2"/>
    <property type="match status" value="1"/>
</dbReference>
<dbReference type="Gene3D" id="1.10.10.60">
    <property type="entry name" value="Homeodomain-like"/>
    <property type="match status" value="1"/>
</dbReference>
<dbReference type="PROSITE" id="PS00027">
    <property type="entry name" value="HOMEOBOX_1"/>
    <property type="match status" value="1"/>
</dbReference>
<name>A0A6V7Q628_ANACO</name>
<dbReference type="GO" id="GO:0000981">
    <property type="term" value="F:DNA-binding transcription factor activity, RNA polymerase II-specific"/>
    <property type="evidence" value="ECO:0007669"/>
    <property type="project" value="InterPro"/>
</dbReference>
<evidence type="ECO:0000313" key="10">
    <source>
        <dbReference type="EMBL" id="CAD1838367.1"/>
    </source>
</evidence>
<dbReference type="PROSITE" id="PS51213">
    <property type="entry name" value="ELK"/>
    <property type="match status" value="1"/>
</dbReference>
<dbReference type="Pfam" id="PF05920">
    <property type="entry name" value="Homeobox_KN"/>
    <property type="match status" value="1"/>
</dbReference>
<feature type="domain" description="ELK" evidence="9">
    <location>
        <begin position="174"/>
        <end position="194"/>
    </location>
</feature>
<dbReference type="GO" id="GO:0003677">
    <property type="term" value="F:DNA binding"/>
    <property type="evidence" value="ECO:0007669"/>
    <property type="project" value="UniProtKB-UniRule"/>
</dbReference>
<evidence type="ECO:0000256" key="7">
    <source>
        <dbReference type="SAM" id="MobiDB-lite"/>
    </source>
</evidence>
<dbReference type="GO" id="GO:0005634">
    <property type="term" value="C:nucleus"/>
    <property type="evidence" value="ECO:0007669"/>
    <property type="project" value="UniProtKB-SubCell"/>
</dbReference>
<dbReference type="InterPro" id="IPR050224">
    <property type="entry name" value="TALE_homeobox"/>
</dbReference>
<evidence type="ECO:0000256" key="6">
    <source>
        <dbReference type="PROSITE-ProRule" id="PRU00559"/>
    </source>
</evidence>
<evidence type="ECO:0000259" key="9">
    <source>
        <dbReference type="PROSITE" id="PS51213"/>
    </source>
</evidence>
<evidence type="ECO:0000256" key="1">
    <source>
        <dbReference type="ARBA" id="ARBA00004123"/>
    </source>
</evidence>
<dbReference type="AlphaFoldDB" id="A0A6V7Q628"/>